<dbReference type="AlphaFoldDB" id="A0A0F8WV58"/>
<comment type="caution">
    <text evidence="1">The sequence shown here is derived from an EMBL/GenBank/DDBJ whole genome shotgun (WGS) entry which is preliminary data.</text>
</comment>
<organism evidence="1">
    <name type="scientific">marine sediment metagenome</name>
    <dbReference type="NCBI Taxonomy" id="412755"/>
    <lineage>
        <taxon>unclassified sequences</taxon>
        <taxon>metagenomes</taxon>
        <taxon>ecological metagenomes</taxon>
    </lineage>
</organism>
<name>A0A0F8WV58_9ZZZZ</name>
<evidence type="ECO:0000313" key="1">
    <source>
        <dbReference type="EMBL" id="KKK52315.1"/>
    </source>
</evidence>
<proteinExistence type="predicted"/>
<protein>
    <submittedName>
        <fullName evidence="1">Uncharacterized protein</fullName>
    </submittedName>
</protein>
<sequence>MCKHQLYIKRFVCNTEKPFRIGCRLCNATWKKLIGNPNYVREN</sequence>
<accession>A0A0F8WV58</accession>
<reference evidence="1" key="1">
    <citation type="journal article" date="2015" name="Nature">
        <title>Complex archaea that bridge the gap between prokaryotes and eukaryotes.</title>
        <authorList>
            <person name="Spang A."/>
            <person name="Saw J.H."/>
            <person name="Jorgensen S.L."/>
            <person name="Zaremba-Niedzwiedzka K."/>
            <person name="Martijn J."/>
            <person name="Lind A.E."/>
            <person name="van Eijk R."/>
            <person name="Schleper C."/>
            <person name="Guy L."/>
            <person name="Ettema T.J."/>
        </authorList>
    </citation>
    <scope>NUCLEOTIDE SEQUENCE</scope>
</reference>
<dbReference type="EMBL" id="LAZR01067081">
    <property type="protein sequence ID" value="KKK52315.1"/>
    <property type="molecule type" value="Genomic_DNA"/>
</dbReference>
<gene>
    <name evidence="1" type="ORF">LCGC14_3106130</name>
</gene>